<dbReference type="PROSITE" id="PS51273">
    <property type="entry name" value="GATASE_TYPE_1"/>
    <property type="match status" value="1"/>
</dbReference>
<evidence type="ECO:0000313" key="3">
    <source>
        <dbReference type="EMBL" id="AZT94699.1"/>
    </source>
</evidence>
<dbReference type="GO" id="GO:0016740">
    <property type="term" value="F:transferase activity"/>
    <property type="evidence" value="ECO:0007669"/>
    <property type="project" value="UniProtKB-KW"/>
</dbReference>
<dbReference type="PANTHER" id="PTHR42695:SF5">
    <property type="entry name" value="GLUTAMINE AMIDOTRANSFERASE YLR126C-RELATED"/>
    <property type="match status" value="1"/>
</dbReference>
<feature type="domain" description="Glutamine amidotransferase" evidence="1">
    <location>
        <begin position="44"/>
        <end position="185"/>
    </location>
</feature>
<dbReference type="PANTHER" id="PTHR42695">
    <property type="entry name" value="GLUTAMINE AMIDOTRANSFERASE YLR126C-RELATED"/>
    <property type="match status" value="1"/>
</dbReference>
<dbReference type="EMBL" id="RHFF01000001">
    <property type="protein sequence ID" value="TGD40866.1"/>
    <property type="molecule type" value="Genomic_DNA"/>
</dbReference>
<dbReference type="EMBL" id="CP017150">
    <property type="protein sequence ID" value="AOP55012.1"/>
    <property type="molecule type" value="Genomic_DNA"/>
</dbReference>
<reference evidence="7" key="3">
    <citation type="submission" date="2017-03" db="EMBL/GenBank/DDBJ databases">
        <authorList>
            <person name="Monnet C."/>
        </authorList>
    </citation>
    <scope>NUCLEOTIDE SEQUENCE [LARGE SCALE GENOMIC DNA]</scope>
    <source>
        <strain evidence="7">CNRZ 920</strain>
    </source>
</reference>
<organism evidence="2 6">
    <name type="scientific">Brevibacterium aurantiacum</name>
    <dbReference type="NCBI Taxonomy" id="273384"/>
    <lineage>
        <taxon>Bacteria</taxon>
        <taxon>Bacillati</taxon>
        <taxon>Actinomycetota</taxon>
        <taxon>Actinomycetes</taxon>
        <taxon>Micrococcales</taxon>
        <taxon>Brevibacteriaceae</taxon>
        <taxon>Brevibacterium</taxon>
    </lineage>
</organism>
<dbReference type="OrthoDB" id="5196541at2"/>
<dbReference type="InterPro" id="IPR029062">
    <property type="entry name" value="Class_I_gatase-like"/>
</dbReference>
<dbReference type="GO" id="GO:0003922">
    <property type="term" value="F:GMP synthase (glutamine-hydrolyzing) activity"/>
    <property type="evidence" value="ECO:0007669"/>
    <property type="project" value="UniProtKB-EC"/>
</dbReference>
<evidence type="ECO:0000259" key="1">
    <source>
        <dbReference type="Pfam" id="PF00117"/>
    </source>
</evidence>
<accession>A0A1D7W7Q7</accession>
<dbReference type="Gene3D" id="3.40.50.880">
    <property type="match status" value="1"/>
</dbReference>
<dbReference type="Proteomes" id="UP000283000">
    <property type="component" value="Chromosome"/>
</dbReference>
<dbReference type="Pfam" id="PF00117">
    <property type="entry name" value="GATase"/>
    <property type="match status" value="1"/>
</dbReference>
<dbReference type="EC" id="6.3.5.2" evidence="2"/>
<dbReference type="GeneID" id="60907579"/>
<dbReference type="EMBL" id="CP025330">
    <property type="protein sequence ID" value="AZT94699.1"/>
    <property type="molecule type" value="Genomic_DNA"/>
</dbReference>
<protein>
    <submittedName>
        <fullName evidence="2 4">GMP synthase</fullName>
        <ecNumber evidence="2">6.3.5.2</ecNumber>
    </submittedName>
    <submittedName>
        <fullName evidence="3">Type 1 glutamine amidotransferase</fullName>
    </submittedName>
</protein>
<dbReference type="RefSeq" id="WP_009883665.1">
    <property type="nucleotide sequence ID" value="NZ_AAGP01000020.1"/>
</dbReference>
<accession>A0A2H1KGQ9</accession>
<reference evidence="2" key="1">
    <citation type="submission" date="2016-09" db="EMBL/GenBank/DDBJ databases">
        <title>Complete Genome Sequence of Brevibacterium aurantiacum SMQ-1335.</title>
        <authorList>
            <person name="de Melo A.G."/>
            <person name="Labrie S.J."/>
            <person name="Dumaresq J."/>
            <person name="Roberts R.J."/>
            <person name="Tremblay D.M."/>
            <person name="Moineau S."/>
        </authorList>
    </citation>
    <scope>NUCLEOTIDE SEQUENCE</scope>
    <source>
        <strain evidence="2">SMQ-1335</strain>
    </source>
</reference>
<reference evidence="5 9" key="6">
    <citation type="submission" date="2018-10" db="EMBL/GenBank/DDBJ databases">
        <title>Brevibacterium genomes from Austrain hard cheese rinds.</title>
        <authorList>
            <person name="Anast J.M."/>
            <person name="Dzieciol M."/>
            <person name="Schultz D.L."/>
            <person name="Mann E."/>
            <person name="Wagner M."/>
            <person name="Schmitz-Esser S."/>
        </authorList>
    </citation>
    <scope>NUCLEOTIDE SEQUENCE [LARGE SCALE GENOMIC DNA]</scope>
    <source>
        <strain evidence="5 9">L261</strain>
    </source>
</reference>
<evidence type="ECO:0000313" key="5">
    <source>
        <dbReference type="EMBL" id="TGD40866.1"/>
    </source>
</evidence>
<dbReference type="SUPFAM" id="SSF52317">
    <property type="entry name" value="Class I glutamine amidotransferase-like"/>
    <property type="match status" value="1"/>
</dbReference>
<dbReference type="Proteomes" id="UP000094793">
    <property type="component" value="Chromosome"/>
</dbReference>
<evidence type="ECO:0000313" key="8">
    <source>
        <dbReference type="Proteomes" id="UP000283000"/>
    </source>
</evidence>
<evidence type="ECO:0000313" key="6">
    <source>
        <dbReference type="Proteomes" id="UP000094793"/>
    </source>
</evidence>
<dbReference type="InterPro" id="IPR017926">
    <property type="entry name" value="GATASE"/>
</dbReference>
<dbReference type="KEGG" id="blin:BLSMQ_3312"/>
<dbReference type="GO" id="GO:0005829">
    <property type="term" value="C:cytosol"/>
    <property type="evidence" value="ECO:0007669"/>
    <property type="project" value="TreeGrafter"/>
</dbReference>
<sequence>MTRLLVIVNHIESQPGLLTQWMISENIEFDLRIGGVSRLPEPSALSDYDGLIMLGGGYMPDETDRAPWLDAEARLSRHALETDLPQFGICLGGQLIAHVIGGDVRARTGAPEKGYTWIDMTEDASQDPVFSAIGRSASFVESHVDRIVDLPPEATLLATSTACRFQAFRFGNAWGTQFHPESSGQNIRKWDAQKLQELGFNKETLLEQAEERSEDSQRDAKALLTAFFDVVRNRDT</sequence>
<evidence type="ECO:0000313" key="2">
    <source>
        <dbReference type="EMBL" id="AOP55012.1"/>
    </source>
</evidence>
<name>A0A1D7W7Q7_BREAU</name>
<keyword evidence="2" id="KW-0436">Ligase</keyword>
<reference evidence="4" key="4">
    <citation type="submission" date="2017-03" db="EMBL/GenBank/DDBJ databases">
        <authorList>
            <person name="Afonso C.L."/>
            <person name="Miller P.J."/>
            <person name="Scott M.A."/>
            <person name="Spackman E."/>
            <person name="Goraichik I."/>
            <person name="Dimitrov K.M."/>
            <person name="Suarez D.L."/>
            <person name="Swayne D.E."/>
        </authorList>
    </citation>
    <scope>NUCLEOTIDE SEQUENCE [LARGE SCALE GENOMIC DNA]</scope>
    <source>
        <strain evidence="4">CNRZ 920</strain>
    </source>
</reference>
<dbReference type="AlphaFoldDB" id="A0A1D7W7Q7"/>
<evidence type="ECO:0000313" key="7">
    <source>
        <dbReference type="Proteomes" id="UP000234289"/>
    </source>
</evidence>
<dbReference type="Proteomes" id="UP000297736">
    <property type="component" value="Unassembled WGS sequence"/>
</dbReference>
<dbReference type="CDD" id="cd01741">
    <property type="entry name" value="GATase1_1"/>
    <property type="match status" value="1"/>
</dbReference>
<dbReference type="eggNOG" id="COG0518">
    <property type="taxonomic scope" value="Bacteria"/>
</dbReference>
<dbReference type="InterPro" id="IPR044992">
    <property type="entry name" value="ChyE-like"/>
</dbReference>
<reference evidence="6" key="2">
    <citation type="submission" date="2016-09" db="EMBL/GenBank/DDBJ databases">
        <title>Complete Genome Sequence of Brevibacterium linens SMQ-1335.</title>
        <authorList>
            <person name="de Melo A.G."/>
            <person name="Labrie S.J."/>
            <person name="Dumaresq J."/>
            <person name="Roberts R.J."/>
            <person name="Tremblay D.M."/>
            <person name="Moineau S."/>
        </authorList>
    </citation>
    <scope>NUCLEOTIDE SEQUENCE [LARGE SCALE GENOMIC DNA]</scope>
    <source>
        <strain evidence="6">SMQ-1335</strain>
    </source>
</reference>
<keyword evidence="3" id="KW-0808">Transferase</keyword>
<keyword evidence="3" id="KW-0315">Glutamine amidotransferase</keyword>
<dbReference type="PATRIC" id="fig|1703.10.peg.3420"/>
<gene>
    <name evidence="4" type="ORF">BAUR920_03189</name>
    <name evidence="2" type="ORF">BLSMQ_3312</name>
    <name evidence="3" type="ORF">CXR23_17375</name>
    <name evidence="5" type="ORF">EB834_02260</name>
</gene>
<evidence type="ECO:0000313" key="9">
    <source>
        <dbReference type="Proteomes" id="UP000297736"/>
    </source>
</evidence>
<dbReference type="Proteomes" id="UP000234289">
    <property type="component" value="Unassembled WGS sequence"/>
</dbReference>
<reference evidence="3 8" key="7">
    <citation type="submission" date="2019-01" db="EMBL/GenBank/DDBJ databases">
        <title>Comparative genomic analysis of Brevibacterium aurantiacum sheds light on its evolution and its adaptation to smear-ripened cheeses.</title>
        <authorList>
            <person name="Moineau S."/>
        </authorList>
    </citation>
    <scope>NUCLEOTIDE SEQUENCE [LARGE SCALE GENOMIC DNA]</scope>
    <source>
        <strain evidence="3 8">SMQ-1417</strain>
    </source>
</reference>
<proteinExistence type="predicted"/>
<reference evidence="3 8" key="5">
    <citation type="submission" date="2017-12" db="EMBL/GenBank/DDBJ databases">
        <authorList>
            <person name="Levesque S."/>
        </authorList>
    </citation>
    <scope>NUCLEOTIDE SEQUENCE [LARGE SCALE GENOMIC DNA]</scope>
    <source>
        <strain evidence="3 8">SMQ-1417</strain>
    </source>
</reference>
<evidence type="ECO:0000313" key="4">
    <source>
        <dbReference type="EMBL" id="SMX98951.1"/>
    </source>
</evidence>
<dbReference type="EMBL" id="FXZG01000024">
    <property type="protein sequence ID" value="SMX98951.1"/>
    <property type="molecule type" value="Genomic_DNA"/>
</dbReference>